<organism evidence="2">
    <name type="scientific">bioreactor metagenome</name>
    <dbReference type="NCBI Taxonomy" id="1076179"/>
    <lineage>
        <taxon>unclassified sequences</taxon>
        <taxon>metagenomes</taxon>
        <taxon>ecological metagenomes</taxon>
    </lineage>
</organism>
<gene>
    <name evidence="2" type="ORF">SDC9_199808</name>
</gene>
<feature type="region of interest" description="Disordered" evidence="1">
    <location>
        <begin position="26"/>
        <end position="52"/>
    </location>
</feature>
<sequence length="100" mass="11692">MTGPDDFRRHRKFRFFQRHNLRTDLPCHVDPGSNRDGNQHAGRVVSKDHQNQNDIEQTRNRVNNINRPHHNHINFTADITGNPAVENTDKQVNESRSETD</sequence>
<reference evidence="2" key="1">
    <citation type="submission" date="2019-08" db="EMBL/GenBank/DDBJ databases">
        <authorList>
            <person name="Kucharzyk K."/>
            <person name="Murdoch R.W."/>
            <person name="Higgins S."/>
            <person name="Loffler F."/>
        </authorList>
    </citation>
    <scope>NUCLEOTIDE SEQUENCE</scope>
</reference>
<dbReference type="AlphaFoldDB" id="A0A645IUT2"/>
<comment type="caution">
    <text evidence="2">The sequence shown here is derived from an EMBL/GenBank/DDBJ whole genome shotgun (WGS) entry which is preliminary data.</text>
</comment>
<accession>A0A645IUT2</accession>
<proteinExistence type="predicted"/>
<dbReference type="EMBL" id="VSSQ01117992">
    <property type="protein sequence ID" value="MPN52154.1"/>
    <property type="molecule type" value="Genomic_DNA"/>
</dbReference>
<evidence type="ECO:0000313" key="2">
    <source>
        <dbReference type="EMBL" id="MPN52154.1"/>
    </source>
</evidence>
<feature type="region of interest" description="Disordered" evidence="1">
    <location>
        <begin position="75"/>
        <end position="100"/>
    </location>
</feature>
<evidence type="ECO:0000256" key="1">
    <source>
        <dbReference type="SAM" id="MobiDB-lite"/>
    </source>
</evidence>
<name>A0A645IUT2_9ZZZZ</name>
<feature type="compositionally biased region" description="Basic and acidic residues" evidence="1">
    <location>
        <begin position="87"/>
        <end position="100"/>
    </location>
</feature>
<protein>
    <submittedName>
        <fullName evidence="2">Uncharacterized protein</fullName>
    </submittedName>
</protein>